<dbReference type="GO" id="GO:0016020">
    <property type="term" value="C:membrane"/>
    <property type="evidence" value="ECO:0007669"/>
    <property type="project" value="UniProtKB-UniRule"/>
</dbReference>
<organism evidence="4 5">
    <name type="scientific">Raoultella terrigena</name>
    <name type="common">Klebsiella terrigena</name>
    <dbReference type="NCBI Taxonomy" id="577"/>
    <lineage>
        <taxon>Bacteria</taxon>
        <taxon>Pseudomonadati</taxon>
        <taxon>Pseudomonadota</taxon>
        <taxon>Gammaproteobacteria</taxon>
        <taxon>Enterobacterales</taxon>
        <taxon>Enterobacteriaceae</taxon>
        <taxon>Klebsiella/Raoultella group</taxon>
        <taxon>Raoultella</taxon>
    </lineage>
</organism>
<accession>A0AAQ0BPA6</accession>
<dbReference type="Proteomes" id="UP000594500">
    <property type="component" value="Chromosome"/>
</dbReference>
<dbReference type="SUPFAM" id="SSF103088">
    <property type="entry name" value="OmpA-like"/>
    <property type="match status" value="1"/>
</dbReference>
<proteinExistence type="predicted"/>
<sequence>MVHGVEPSRLSEEGKGEGQPMTSNDTGAGREKKRCIDFVLSKKRLSNITHYGFFCTLLSV</sequence>
<keyword evidence="1" id="KW-0472">Membrane</keyword>
<evidence type="ECO:0000256" key="2">
    <source>
        <dbReference type="SAM" id="MobiDB-lite"/>
    </source>
</evidence>
<feature type="region of interest" description="Disordered" evidence="2">
    <location>
        <begin position="1"/>
        <end position="30"/>
    </location>
</feature>
<evidence type="ECO:0000256" key="1">
    <source>
        <dbReference type="PROSITE-ProRule" id="PRU00473"/>
    </source>
</evidence>
<dbReference type="Gene3D" id="3.30.1330.60">
    <property type="entry name" value="OmpA-like domain"/>
    <property type="match status" value="1"/>
</dbReference>
<feature type="domain" description="OmpA-like" evidence="3">
    <location>
        <begin position="1"/>
        <end position="44"/>
    </location>
</feature>
<dbReference type="PROSITE" id="PS51123">
    <property type="entry name" value="OMPA_2"/>
    <property type="match status" value="1"/>
</dbReference>
<evidence type="ECO:0000313" key="5">
    <source>
        <dbReference type="Proteomes" id="UP000594500"/>
    </source>
</evidence>
<protein>
    <recommendedName>
        <fullName evidence="3">OmpA-like domain-containing protein</fullName>
    </recommendedName>
</protein>
<evidence type="ECO:0000313" key="4">
    <source>
        <dbReference type="EMBL" id="QPF11572.1"/>
    </source>
</evidence>
<dbReference type="InterPro" id="IPR036737">
    <property type="entry name" value="OmpA-like_sf"/>
</dbReference>
<dbReference type="InterPro" id="IPR006665">
    <property type="entry name" value="OmpA-like"/>
</dbReference>
<dbReference type="RefSeq" id="WP_195711691.1">
    <property type="nucleotide sequence ID" value="NZ_CP062916.1"/>
</dbReference>
<gene>
    <name evidence="4" type="ORF">IMO34_23520</name>
</gene>
<name>A0AAQ0BPA6_RAOTE</name>
<dbReference type="AlphaFoldDB" id="A0AAQ0BPA6"/>
<evidence type="ECO:0000259" key="3">
    <source>
        <dbReference type="PROSITE" id="PS51123"/>
    </source>
</evidence>
<reference evidence="4 5" key="1">
    <citation type="submission" date="2020-10" db="EMBL/GenBank/DDBJ databases">
        <title>Resistance determinants and their genetic context in bacteria from a longitudinal study of pigs reared under conventional and antibiotic-free husbandry practices.</title>
        <authorList>
            <person name="Poulin-Laprade D."/>
            <person name="Brouard J.-S."/>
            <person name="Gagnon N."/>
            <person name="Turcotte A."/>
            <person name="Langlois A."/>
            <person name="Matte J.J."/>
            <person name="Carrillo C.D."/>
            <person name="Zaheer R."/>
            <person name="McAllister T."/>
            <person name="Topp E."/>
            <person name="Talbot G."/>
        </authorList>
    </citation>
    <scope>NUCLEOTIDE SEQUENCE [LARGE SCALE GENOMIC DNA]</scope>
    <source>
        <strain evidence="4 5">Res13-Abat-PEB01-P1-04-A</strain>
    </source>
</reference>
<dbReference type="EMBL" id="CP062916">
    <property type="protein sequence ID" value="QPF11572.1"/>
    <property type="molecule type" value="Genomic_DNA"/>
</dbReference>